<dbReference type="SUPFAM" id="SSF52047">
    <property type="entry name" value="RNI-like"/>
    <property type="match status" value="1"/>
</dbReference>
<evidence type="ECO:0000313" key="2">
    <source>
        <dbReference type="Proteomes" id="UP000179807"/>
    </source>
</evidence>
<sequence>MVNVKLEPVIAKGSFRQIRKNEKEKERFCVITGAALYVCKNIPISKNLKICNLFALVDLRKFEMLDEECFLFSFKSGKISLASLDPVPFLHRSLNYLKTLLPQYHNAKIIVPPSININPNNVIRNQFMNLVVSYCHSNSVPLEISVYSSLKNSTRRNKTLKILRKTYSEGMLKALMCSLEYTSQIQNVLIGGKNFPHFYSNINTILNRNKNIISLHLYHYEKNDEFTRFINCLNDSSIHFLTLERIIITDKMTDDLINSLSQTHIKKLTLLESPLGKDTAERIFSNIESFKQIEYLSINNDKTIKEIYKSDSKTIKGNENNNQNLIKTFCTSLNQLILITGLTCLSLIDLQIDINMIFKSISKIESCMINYIDLSGNFCSKDFKGNCIFPPALTTIILRDVYWSRNSLSRFIGKQQFQSMVSMDLTNIKMKEDREEYFYSTFPEVPPSPMVYSIHWNSNRVSAPQLKFFAKYKLLRELSMNDCTFVKHESNDIFNSMLMMIQSLNLSGISLKKTMKPFKSRLMIEGMPILKLHQTLTNIDISDNAIGDEGIELVIKLLQENQKIAFISFDGSDPQKSSIYVNAMQSLANLPQLINILKPKNDIKKIASSSRRAERDLKKSWKRISENLHRRNGFDDEETESTTNSTLFSMASDSQSFYESAQPDKILTAYWDLADDSPFENNQQEWNKLSRMFSFDNITSM</sequence>
<dbReference type="VEuPathDB" id="TrichDB:TRFO_01580"/>
<dbReference type="InterPro" id="IPR032675">
    <property type="entry name" value="LRR_dom_sf"/>
</dbReference>
<name>A0A1J4JXH8_9EUKA</name>
<proteinExistence type="predicted"/>
<reference evidence="1" key="1">
    <citation type="submission" date="2016-10" db="EMBL/GenBank/DDBJ databases">
        <authorList>
            <person name="Benchimol M."/>
            <person name="Almeida L.G."/>
            <person name="Vasconcelos A.T."/>
            <person name="Perreira-Neves A."/>
            <person name="Rosa I.A."/>
            <person name="Tasca T."/>
            <person name="Bogo M.R."/>
            <person name="de Souza W."/>
        </authorList>
    </citation>
    <scope>NUCLEOTIDE SEQUENCE [LARGE SCALE GENOMIC DNA]</scope>
    <source>
        <strain evidence="1">K</strain>
    </source>
</reference>
<gene>
    <name evidence="1" type="ORF">TRFO_01580</name>
</gene>
<dbReference type="GeneID" id="94824881"/>
<dbReference type="Proteomes" id="UP000179807">
    <property type="component" value="Unassembled WGS sequence"/>
</dbReference>
<protein>
    <recommendedName>
        <fullName evidence="3">Leucine Rich Repeat family protein</fullName>
    </recommendedName>
</protein>
<dbReference type="AlphaFoldDB" id="A0A1J4JXH8"/>
<evidence type="ECO:0008006" key="3">
    <source>
        <dbReference type="Google" id="ProtNLM"/>
    </source>
</evidence>
<dbReference type="RefSeq" id="XP_068356991.1">
    <property type="nucleotide sequence ID" value="XM_068490177.1"/>
</dbReference>
<dbReference type="OrthoDB" id="10662339at2759"/>
<evidence type="ECO:0000313" key="1">
    <source>
        <dbReference type="EMBL" id="OHT03855.1"/>
    </source>
</evidence>
<accession>A0A1J4JXH8</accession>
<comment type="caution">
    <text evidence="1">The sequence shown here is derived from an EMBL/GenBank/DDBJ whole genome shotgun (WGS) entry which is preliminary data.</text>
</comment>
<dbReference type="Gene3D" id="3.80.10.10">
    <property type="entry name" value="Ribonuclease Inhibitor"/>
    <property type="match status" value="1"/>
</dbReference>
<keyword evidence="2" id="KW-1185">Reference proteome</keyword>
<organism evidence="1 2">
    <name type="scientific">Tritrichomonas foetus</name>
    <dbReference type="NCBI Taxonomy" id="1144522"/>
    <lineage>
        <taxon>Eukaryota</taxon>
        <taxon>Metamonada</taxon>
        <taxon>Parabasalia</taxon>
        <taxon>Tritrichomonadida</taxon>
        <taxon>Tritrichomonadidae</taxon>
        <taxon>Tritrichomonas</taxon>
    </lineage>
</organism>
<dbReference type="EMBL" id="MLAK01000815">
    <property type="protein sequence ID" value="OHT03855.1"/>
    <property type="molecule type" value="Genomic_DNA"/>
</dbReference>